<keyword evidence="10" id="KW-1185">Reference proteome</keyword>
<evidence type="ECO:0000313" key="10">
    <source>
        <dbReference type="Proteomes" id="UP000000689"/>
    </source>
</evidence>
<keyword evidence="5" id="KW-0539">Nucleus</keyword>
<evidence type="ECO:0000256" key="6">
    <source>
        <dbReference type="SAM" id="MobiDB-lite"/>
    </source>
</evidence>
<evidence type="ECO:0000256" key="3">
    <source>
        <dbReference type="ARBA" id="ARBA00014804"/>
    </source>
</evidence>
<dbReference type="Gene3D" id="1.20.58.1030">
    <property type="match status" value="1"/>
</dbReference>
<dbReference type="PIRSF" id="PIRSF007764">
    <property type="entry name" value="Sld5"/>
    <property type="match status" value="1"/>
</dbReference>
<dbReference type="GO" id="GO:0000811">
    <property type="term" value="C:GINS complex"/>
    <property type="evidence" value="ECO:0007669"/>
    <property type="project" value="EnsemblFungi"/>
</dbReference>
<dbReference type="Pfam" id="PF16922">
    <property type="entry name" value="SLD5_C"/>
    <property type="match status" value="1"/>
</dbReference>
<dbReference type="PANTHER" id="PTHR21206">
    <property type="entry name" value="SLD5 PROTEIN"/>
    <property type="match status" value="1"/>
</dbReference>
<comment type="subcellular location">
    <subcellularLocation>
        <location evidence="1">Nucleus</location>
    </subcellularLocation>
</comment>
<dbReference type="GO" id="GO:0043596">
    <property type="term" value="C:nuclear replication fork"/>
    <property type="evidence" value="ECO:0007669"/>
    <property type="project" value="EnsemblFungi"/>
</dbReference>
<dbReference type="eggNOG" id="KOG3176">
    <property type="taxonomic scope" value="Eukaryota"/>
</dbReference>
<evidence type="ECO:0000256" key="4">
    <source>
        <dbReference type="ARBA" id="ARBA00022705"/>
    </source>
</evidence>
<gene>
    <name evidence="9" type="primary">NDAI0A07080</name>
    <name evidence="9" type="ordered locus">NDAI_0A07080</name>
</gene>
<feature type="domain" description="DNA replication complex GINS protein SLD5 C-terminal" evidence="8">
    <location>
        <begin position="258"/>
        <end position="330"/>
    </location>
</feature>
<proteinExistence type="inferred from homology"/>
<feature type="region of interest" description="Disordered" evidence="6">
    <location>
        <begin position="18"/>
        <end position="53"/>
    </location>
</feature>
<dbReference type="InterPro" id="IPR031633">
    <property type="entry name" value="SLD5_C"/>
</dbReference>
<name>G0W4X4_NAUDC</name>
<dbReference type="GO" id="GO:0071162">
    <property type="term" value="C:CMG complex"/>
    <property type="evidence" value="ECO:0007669"/>
    <property type="project" value="EnsemblFungi"/>
</dbReference>
<dbReference type="GO" id="GO:0006261">
    <property type="term" value="P:DNA-templated DNA replication"/>
    <property type="evidence" value="ECO:0007669"/>
    <property type="project" value="EnsemblFungi"/>
</dbReference>
<evidence type="ECO:0000313" key="9">
    <source>
        <dbReference type="EMBL" id="CCD22862.1"/>
    </source>
</evidence>
<dbReference type="InterPro" id="IPR008591">
    <property type="entry name" value="GINS_Sld5"/>
</dbReference>
<feature type="compositionally biased region" description="Polar residues" evidence="6">
    <location>
        <begin position="31"/>
        <end position="53"/>
    </location>
</feature>
<dbReference type="HOGENOM" id="CLU_071893_2_0_1"/>
<dbReference type="STRING" id="1071378.G0W4X4"/>
<feature type="domain" description="GINS subunit" evidence="7">
    <location>
        <begin position="136"/>
        <end position="232"/>
    </location>
</feature>
<dbReference type="EMBL" id="HE580267">
    <property type="protein sequence ID" value="CCD22862.1"/>
    <property type="molecule type" value="Genomic_DNA"/>
</dbReference>
<dbReference type="CDD" id="cd11711">
    <property type="entry name" value="GINS_A_Sld5"/>
    <property type="match status" value="1"/>
</dbReference>
<evidence type="ECO:0000259" key="7">
    <source>
        <dbReference type="Pfam" id="PF05916"/>
    </source>
</evidence>
<dbReference type="InterPro" id="IPR038749">
    <property type="entry name" value="Sld5_GINS_A"/>
</dbReference>
<dbReference type="GO" id="GO:0000727">
    <property type="term" value="P:double-strand break repair via break-induced replication"/>
    <property type="evidence" value="ECO:0007669"/>
    <property type="project" value="EnsemblFungi"/>
</dbReference>
<evidence type="ECO:0000256" key="2">
    <source>
        <dbReference type="ARBA" id="ARBA00008187"/>
    </source>
</evidence>
<protein>
    <recommendedName>
        <fullName evidence="3">DNA replication complex GINS protein SLD5</fullName>
    </recommendedName>
</protein>
<dbReference type="Pfam" id="PF05916">
    <property type="entry name" value="Sld5"/>
    <property type="match status" value="1"/>
</dbReference>
<evidence type="ECO:0000259" key="8">
    <source>
        <dbReference type="Pfam" id="PF16922"/>
    </source>
</evidence>
<dbReference type="OrthoDB" id="338231at2759"/>
<dbReference type="PANTHER" id="PTHR21206:SF0">
    <property type="entry name" value="DNA REPLICATION COMPLEX GINS PROTEIN SLD5"/>
    <property type="match status" value="1"/>
</dbReference>
<sequence>MDIDIEDILAELDRDTTAVDESLPSHDEIPSESNTTSHTLLNNSLETGLNNDKNGKRITTTVATDNNLRIVSPELSFKQLMTCWRNERCAPELLPFPHELMKRMMSRIQEQMEYIENISMGFLENDHTHYSDHSPQDRNKLATDDDPVATRMNSNHDSKLPLLCMEAEIERVKFVIRSFIRCRLSKIDKFSLYLRQLKEDDTNIISLDEILSREELEYHERHFLISLKLLNDSVLKYMPTELQAINDTEGSVNMIEEPDWNKFVFIHVVGPPDGNLEKDSSLTTNEFNKYCYSVTIPELKEDVELTINSIYVMRYEVIRDLLKAGKVELI</sequence>
<dbReference type="InterPro" id="IPR021151">
    <property type="entry name" value="GINS_A"/>
</dbReference>
<dbReference type="KEGG" id="ndi:NDAI_0A07080"/>
<dbReference type="RefSeq" id="XP_003668105.1">
    <property type="nucleotide sequence ID" value="XM_003668057.1"/>
</dbReference>
<evidence type="ECO:0000256" key="1">
    <source>
        <dbReference type="ARBA" id="ARBA00004123"/>
    </source>
</evidence>
<dbReference type="AlphaFoldDB" id="G0W4X4"/>
<dbReference type="Proteomes" id="UP000000689">
    <property type="component" value="Chromosome 1"/>
</dbReference>
<comment type="similarity">
    <text evidence="2">Belongs to the GINS4/SLD5 family.</text>
</comment>
<feature type="compositionally biased region" description="Basic and acidic residues" evidence="6">
    <location>
        <begin position="18"/>
        <end position="29"/>
    </location>
</feature>
<dbReference type="Gene3D" id="3.40.5.60">
    <property type="match status" value="1"/>
</dbReference>
<dbReference type="OMA" id="ILETAWI"/>
<dbReference type="CDD" id="cd21692">
    <property type="entry name" value="GINS_B_Sld5"/>
    <property type="match status" value="1"/>
</dbReference>
<accession>G0W4X4</accession>
<dbReference type="SUPFAM" id="SSF160059">
    <property type="entry name" value="PriA/YqbF domain"/>
    <property type="match status" value="1"/>
</dbReference>
<dbReference type="FunFam" id="1.20.58.1030:FF:000009">
    <property type="entry name" value="DNA replication complex GINS protein SLD5"/>
    <property type="match status" value="1"/>
</dbReference>
<dbReference type="GeneID" id="11495547"/>
<reference evidence="9 10" key="1">
    <citation type="journal article" date="2011" name="Proc. Natl. Acad. Sci. U.S.A.">
        <title>Evolutionary erosion of yeast sex chromosomes by mating-type switching accidents.</title>
        <authorList>
            <person name="Gordon J.L."/>
            <person name="Armisen D."/>
            <person name="Proux-Wera E."/>
            <person name="Oheigeartaigh S.S."/>
            <person name="Byrne K.P."/>
            <person name="Wolfe K.H."/>
        </authorList>
    </citation>
    <scope>NUCLEOTIDE SEQUENCE [LARGE SCALE GENOMIC DNA]</scope>
    <source>
        <strain evidence="10">ATCC 10597 / BCRC 20456 / CBS 421 / NBRC 0211 / NRRL Y-12639</strain>
    </source>
</reference>
<evidence type="ECO:0000256" key="5">
    <source>
        <dbReference type="ARBA" id="ARBA00023242"/>
    </source>
</evidence>
<organism evidence="9 10">
    <name type="scientific">Naumovozyma dairenensis (strain ATCC 10597 / BCRC 20456 / CBS 421 / NBRC 0211 / NRRL Y-12639)</name>
    <name type="common">Saccharomyces dairenensis</name>
    <dbReference type="NCBI Taxonomy" id="1071378"/>
    <lineage>
        <taxon>Eukaryota</taxon>
        <taxon>Fungi</taxon>
        <taxon>Dikarya</taxon>
        <taxon>Ascomycota</taxon>
        <taxon>Saccharomycotina</taxon>
        <taxon>Saccharomycetes</taxon>
        <taxon>Saccharomycetales</taxon>
        <taxon>Saccharomycetaceae</taxon>
        <taxon>Naumovozyma</taxon>
    </lineage>
</organism>
<dbReference type="SUPFAM" id="SSF158573">
    <property type="entry name" value="GINS helical bundle-like"/>
    <property type="match status" value="1"/>
</dbReference>
<keyword evidence="4" id="KW-0235">DNA replication</keyword>
<dbReference type="InterPro" id="IPR036224">
    <property type="entry name" value="GINS_bundle-like_dom_sf"/>
</dbReference>